<reference evidence="2 3" key="1">
    <citation type="submission" date="2018-03" db="EMBL/GenBank/DDBJ databases">
        <title>Characteristics and genome of n-alkane degrading marine bacteria Gordonia iterans isolated from crude oil contaminated in Tae-an, South Korea.</title>
        <authorList>
            <person name="Lee S.-S."/>
            <person name="Kim H."/>
        </authorList>
    </citation>
    <scope>NUCLEOTIDE SEQUENCE [LARGE SCALE GENOMIC DNA]</scope>
    <source>
        <strain evidence="2 3">Co17</strain>
    </source>
</reference>
<feature type="region of interest" description="Disordered" evidence="1">
    <location>
        <begin position="160"/>
        <end position="193"/>
    </location>
</feature>
<feature type="region of interest" description="Disordered" evidence="1">
    <location>
        <begin position="1"/>
        <end position="66"/>
    </location>
</feature>
<dbReference type="Proteomes" id="UP000239814">
    <property type="component" value="Chromosome"/>
</dbReference>
<proteinExistence type="predicted"/>
<evidence type="ECO:0000256" key="1">
    <source>
        <dbReference type="SAM" id="MobiDB-lite"/>
    </source>
</evidence>
<gene>
    <name evidence="2" type="ORF">C6V83_11225</name>
</gene>
<evidence type="ECO:0000313" key="3">
    <source>
        <dbReference type="Proteomes" id="UP000239814"/>
    </source>
</evidence>
<dbReference type="EMBL" id="CP027433">
    <property type="protein sequence ID" value="AVM00752.1"/>
    <property type="molecule type" value="Genomic_DNA"/>
</dbReference>
<accession>A0A2S0KGC8</accession>
<name>A0A2S0KGC8_9ACTN</name>
<protein>
    <submittedName>
        <fullName evidence="2">Uncharacterized protein</fullName>
    </submittedName>
</protein>
<dbReference type="AlphaFoldDB" id="A0A2S0KGC8"/>
<sequence>MVGAILRLRYPPAPRRNSQPRDQIGPGPALVVDQDLRRGQLAHRHSTRASGVESGGDGGDRGGGLARRERSRLAYYGVGTRRRDIAGQQPQAAVLLAVRPHRDDPRMIEPGGGGRGLSEGLPIGGVLASRLRDQQQDVLLGGLRGLHQVDLSGLVDVEGSDDAQTRESLSRTKHGVSLTAPRRPRAGQCGTVR</sequence>
<dbReference type="KEGG" id="git:C6V83_11225"/>
<keyword evidence="3" id="KW-1185">Reference proteome</keyword>
<feature type="compositionally biased region" description="Gly residues" evidence="1">
    <location>
        <begin position="53"/>
        <end position="65"/>
    </location>
</feature>
<evidence type="ECO:0000313" key="2">
    <source>
        <dbReference type="EMBL" id="AVM00752.1"/>
    </source>
</evidence>
<organism evidence="2 3">
    <name type="scientific">Gordonia iterans</name>
    <dbReference type="NCBI Taxonomy" id="1004901"/>
    <lineage>
        <taxon>Bacteria</taxon>
        <taxon>Bacillati</taxon>
        <taxon>Actinomycetota</taxon>
        <taxon>Actinomycetes</taxon>
        <taxon>Mycobacteriales</taxon>
        <taxon>Gordoniaceae</taxon>
        <taxon>Gordonia</taxon>
    </lineage>
</organism>